<protein>
    <submittedName>
        <fullName evidence="2">Coiled-coil domain-containing protein 60 isoform X1</fullName>
    </submittedName>
</protein>
<feature type="region of interest" description="Disordered" evidence="1">
    <location>
        <begin position="60"/>
        <end position="82"/>
    </location>
</feature>
<dbReference type="Pfam" id="PF15769">
    <property type="entry name" value="DUF4698"/>
    <property type="match status" value="1"/>
</dbReference>
<feature type="compositionally biased region" description="Low complexity" evidence="1">
    <location>
        <begin position="467"/>
        <end position="478"/>
    </location>
</feature>
<name>A0A8T2KTU0_ASTMX</name>
<dbReference type="Proteomes" id="UP000752171">
    <property type="component" value="Unassembled WGS sequence"/>
</dbReference>
<sequence>MNTPITARRCIRPAPPRKPVLQHRVNWERVYWESLGRSQRDQSRLGYRTEQALRGEIREGEGGGRSHVIPAGTSRGSKNSSQTFLKTNTDSDSFQKLLYQSRKVVLLVKQGCSYFQLLQDQEFEEEEKRERRRREERRTIQPPSGSALSNRRGAGVNAVGGSSWRRVQSSRPFTPIHRSLTSHQPLDLPQECLYGQLCCLYWLLDALTLEHPGRIRPVTSCWDRKDPGGSRNALKVLNKEKVIQAKWEQFISSPKSLRPVLRVSRIGSARPKSSSVSVGPSMAVTSSLSSSLSSSTLDIKDSGDVTVSAEQGGPQSRAGPETDPPLSEYLQKLLEEVQRAVSTEPFGSETENRPETDRGEVVGGRRSERSVSGKLETQRSESSRPSLSCRTAEVLEEIRMAFDVRVQELDLSLTDALEHSAKWVPQTRRRWSSAVQRYRFLSDVSSYRSFTSSAQSRTFKPRVPQSTGTNGTTGTTDTDPNRPYSTQWLLELLRALPPHTHSDRKLSLVLEKLRRFTAEPTLRIRPYVFLRVLNSLQPWELCCPHLTVAVEMVRRYAVGMSDEEYDDWLCGRVHLP</sequence>
<dbReference type="EMBL" id="JAICCE010000022">
    <property type="protein sequence ID" value="KAG9262077.1"/>
    <property type="molecule type" value="Genomic_DNA"/>
</dbReference>
<dbReference type="AlphaFoldDB" id="A0A8T2KTU0"/>
<feature type="compositionally biased region" description="Low complexity" evidence="1">
    <location>
        <begin position="285"/>
        <end position="297"/>
    </location>
</feature>
<accession>A0A8T2KTU0</accession>
<dbReference type="PANTHER" id="PTHR34754:SF1">
    <property type="entry name" value="COILED-COIL DOMAIN-CONTAINING PROTEIN 60"/>
    <property type="match status" value="1"/>
</dbReference>
<feature type="region of interest" description="Disordered" evidence="1">
    <location>
        <begin position="455"/>
        <end position="482"/>
    </location>
</feature>
<dbReference type="InterPro" id="IPR031526">
    <property type="entry name" value="DUF4698"/>
</dbReference>
<feature type="compositionally biased region" description="Basic and acidic residues" evidence="1">
    <location>
        <begin position="350"/>
        <end position="382"/>
    </location>
</feature>
<feature type="region of interest" description="Disordered" evidence="1">
    <location>
        <begin position="125"/>
        <end position="161"/>
    </location>
</feature>
<comment type="caution">
    <text evidence="2">The sequence shown here is derived from an EMBL/GenBank/DDBJ whole genome shotgun (WGS) entry which is preliminary data.</text>
</comment>
<feature type="region of interest" description="Disordered" evidence="1">
    <location>
        <begin position="269"/>
        <end position="325"/>
    </location>
</feature>
<dbReference type="PANTHER" id="PTHR34754">
    <property type="entry name" value="COILED-COIL DOMAIN-CONTAINING PROTEIN 60"/>
    <property type="match status" value="1"/>
</dbReference>
<evidence type="ECO:0000313" key="2">
    <source>
        <dbReference type="EMBL" id="KAG9262077.1"/>
    </source>
</evidence>
<evidence type="ECO:0000313" key="3">
    <source>
        <dbReference type="Proteomes" id="UP000752171"/>
    </source>
</evidence>
<feature type="region of interest" description="Disordered" evidence="1">
    <location>
        <begin position="342"/>
        <end position="387"/>
    </location>
</feature>
<organism evidence="2 3">
    <name type="scientific">Astyanax mexicanus</name>
    <name type="common">Blind cave fish</name>
    <name type="synonym">Astyanax fasciatus mexicanus</name>
    <dbReference type="NCBI Taxonomy" id="7994"/>
    <lineage>
        <taxon>Eukaryota</taxon>
        <taxon>Metazoa</taxon>
        <taxon>Chordata</taxon>
        <taxon>Craniata</taxon>
        <taxon>Vertebrata</taxon>
        <taxon>Euteleostomi</taxon>
        <taxon>Actinopterygii</taxon>
        <taxon>Neopterygii</taxon>
        <taxon>Teleostei</taxon>
        <taxon>Ostariophysi</taxon>
        <taxon>Characiformes</taxon>
        <taxon>Characoidei</taxon>
        <taxon>Acestrorhamphidae</taxon>
        <taxon>Acestrorhamphinae</taxon>
        <taxon>Astyanax</taxon>
    </lineage>
</organism>
<reference evidence="2 3" key="1">
    <citation type="submission" date="2021-07" db="EMBL/GenBank/DDBJ databases">
        <authorList>
            <person name="Imarazene B."/>
            <person name="Zahm M."/>
            <person name="Klopp C."/>
            <person name="Cabau C."/>
            <person name="Beille S."/>
            <person name="Jouanno E."/>
            <person name="Castinel A."/>
            <person name="Lluch J."/>
            <person name="Gil L."/>
            <person name="Kuchtly C."/>
            <person name="Lopez Roques C."/>
            <person name="Donnadieu C."/>
            <person name="Parrinello H."/>
            <person name="Journot L."/>
            <person name="Du K."/>
            <person name="Schartl M."/>
            <person name="Retaux S."/>
            <person name="Guiguen Y."/>
        </authorList>
    </citation>
    <scope>NUCLEOTIDE SEQUENCE [LARGE SCALE GENOMIC DNA]</scope>
    <source>
        <strain evidence="2">Pach_M1</strain>
        <tissue evidence="2">Testis</tissue>
    </source>
</reference>
<proteinExistence type="predicted"/>
<evidence type="ECO:0000256" key="1">
    <source>
        <dbReference type="SAM" id="MobiDB-lite"/>
    </source>
</evidence>
<gene>
    <name evidence="2" type="primary">CCDC60</name>
    <name evidence="2" type="ORF">AMEX_G25708</name>
</gene>